<evidence type="ECO:0000256" key="12">
    <source>
        <dbReference type="ARBA" id="ARBA00057995"/>
    </source>
</evidence>
<name>A0A7J8IXH3_MOLMO</name>
<comment type="catalytic activity">
    <reaction evidence="11">
        <text>1-octadecanoyl-2-(5Z,8Z,11Z,14Z-eicosatetraenoyl)-sn-glycerol + H2O = 2-(5Z,8Z,11Z,14Z-eicosatetraenoyl)-glycerol + octadecanoate + H(+)</text>
        <dbReference type="Rhea" id="RHEA:38507"/>
        <dbReference type="ChEBI" id="CHEBI:15377"/>
        <dbReference type="ChEBI" id="CHEBI:15378"/>
        <dbReference type="ChEBI" id="CHEBI:25629"/>
        <dbReference type="ChEBI" id="CHEBI:52392"/>
        <dbReference type="ChEBI" id="CHEBI:75728"/>
    </reaction>
</comment>
<dbReference type="Proteomes" id="UP000550707">
    <property type="component" value="Unassembled WGS sequence"/>
</dbReference>
<dbReference type="GO" id="GO:0005739">
    <property type="term" value="C:mitochondrion"/>
    <property type="evidence" value="ECO:0007669"/>
    <property type="project" value="TreeGrafter"/>
</dbReference>
<sequence>MLSRARAWRLPYGGLEPSKTCFFRGPVAPSSSGRSSAEPRPVPLSYKLLDGEAARPALVFLHGLFGCKTNFNSIAKALAQQTGRRVLTVDARNHGDSPHSPDMSYEVMSQDLQDLLPRLGLVPCVLIGHSMGGKTAMLLALQRPELVERLVAVDISPVETTPSLDFPAYMAAMKAIDIPDEVSRSCARKLADKQLSSLIQDPAVRQFLLTNLVEADGRFVWRVNLDALAQHVDKILAFPPRQEFYPGPTLFLLGGNSEFVQ</sequence>
<organism evidence="15 16">
    <name type="scientific">Molossus molossus</name>
    <name type="common">Pallas' mastiff bat</name>
    <name type="synonym">Vespertilio molossus</name>
    <dbReference type="NCBI Taxonomy" id="27622"/>
    <lineage>
        <taxon>Eukaryota</taxon>
        <taxon>Metazoa</taxon>
        <taxon>Chordata</taxon>
        <taxon>Craniata</taxon>
        <taxon>Vertebrata</taxon>
        <taxon>Euteleostomi</taxon>
        <taxon>Mammalia</taxon>
        <taxon>Eutheria</taxon>
        <taxon>Laurasiatheria</taxon>
        <taxon>Chiroptera</taxon>
        <taxon>Yangochiroptera</taxon>
        <taxon>Molossidae</taxon>
        <taxon>Molossus</taxon>
    </lineage>
</organism>
<evidence type="ECO:0000256" key="5">
    <source>
        <dbReference type="ARBA" id="ARBA00043667"/>
    </source>
</evidence>
<dbReference type="SUPFAM" id="SSF53474">
    <property type="entry name" value="alpha/beta-Hydrolases"/>
    <property type="match status" value="1"/>
</dbReference>
<evidence type="ECO:0000256" key="11">
    <source>
        <dbReference type="ARBA" id="ARBA00048919"/>
    </source>
</evidence>
<dbReference type="PANTHER" id="PTHR46118:SF4">
    <property type="entry name" value="PROTEIN ABHD11"/>
    <property type="match status" value="1"/>
</dbReference>
<evidence type="ECO:0000256" key="1">
    <source>
        <dbReference type="ARBA" id="ARBA00008645"/>
    </source>
</evidence>
<evidence type="ECO:0000256" key="4">
    <source>
        <dbReference type="ARBA" id="ARBA00042703"/>
    </source>
</evidence>
<evidence type="ECO:0000256" key="13">
    <source>
        <dbReference type="ARBA" id="ARBA00063553"/>
    </source>
</evidence>
<keyword evidence="2 15" id="KW-0378">Hydrolase</keyword>
<dbReference type="InterPro" id="IPR029058">
    <property type="entry name" value="AB_hydrolase_fold"/>
</dbReference>
<evidence type="ECO:0000259" key="14">
    <source>
        <dbReference type="Pfam" id="PF00561"/>
    </source>
</evidence>
<comment type="catalytic activity">
    <reaction evidence="8">
        <text>1-octadecanoyl-2-(4Z,7Z,10Z,13Z,16Z,19Z-docosahexaenoyl)-sn-glycerol + H2O = 2-(4Z,7Z,10Z,13Z,16Z,19Z-docosahexaenoyl)-glycerol + octadecanoate + H(+)</text>
        <dbReference type="Rhea" id="RHEA:77107"/>
        <dbReference type="ChEBI" id="CHEBI:15377"/>
        <dbReference type="ChEBI" id="CHEBI:15378"/>
        <dbReference type="ChEBI" id="CHEBI:25629"/>
        <dbReference type="ChEBI" id="CHEBI:77129"/>
        <dbReference type="ChEBI" id="CHEBI:186738"/>
    </reaction>
</comment>
<comment type="catalytic activity">
    <reaction evidence="6">
        <text>a 1,3-diacyl-sn-glycerol + H2O = a 1-acyl-sn-glycerol + a fatty acid + H(+)</text>
        <dbReference type="Rhea" id="RHEA:38503"/>
        <dbReference type="ChEBI" id="CHEBI:15377"/>
        <dbReference type="ChEBI" id="CHEBI:15378"/>
        <dbReference type="ChEBI" id="CHEBI:28868"/>
        <dbReference type="ChEBI" id="CHEBI:64683"/>
        <dbReference type="ChEBI" id="CHEBI:77272"/>
    </reaction>
</comment>
<evidence type="ECO:0000256" key="7">
    <source>
        <dbReference type="ARBA" id="ARBA00044064"/>
    </source>
</evidence>
<proteinExistence type="inferred from homology"/>
<gene>
    <name evidence="15" type="ORF">HJG59_000075</name>
</gene>
<dbReference type="PANTHER" id="PTHR46118">
    <property type="entry name" value="PROTEIN ABHD11"/>
    <property type="match status" value="1"/>
</dbReference>
<feature type="domain" description="AB hydrolase-1" evidence="14">
    <location>
        <begin position="56"/>
        <end position="183"/>
    </location>
</feature>
<dbReference type="AlphaFoldDB" id="A0A7J8IXH3"/>
<protein>
    <recommendedName>
        <fullName evidence="7">sn-1-specific diacylglycerol lipase ABHD11</fullName>
        <ecNumber evidence="3">3.1.1.116</ecNumber>
    </recommendedName>
    <alternativeName>
        <fullName evidence="4">Alpha/beta hydrolase domain-containing protein 11</fullName>
    </alternativeName>
</protein>
<evidence type="ECO:0000313" key="16">
    <source>
        <dbReference type="Proteomes" id="UP000550707"/>
    </source>
</evidence>
<dbReference type="Gene3D" id="3.40.50.1820">
    <property type="entry name" value="alpha/beta hydrolase"/>
    <property type="match status" value="1"/>
</dbReference>
<evidence type="ECO:0000256" key="6">
    <source>
        <dbReference type="ARBA" id="ARBA00043742"/>
    </source>
</evidence>
<evidence type="ECO:0000256" key="8">
    <source>
        <dbReference type="ARBA" id="ARBA00048283"/>
    </source>
</evidence>
<dbReference type="EMBL" id="JACASF010000003">
    <property type="protein sequence ID" value="KAF6488612.1"/>
    <property type="molecule type" value="Genomic_DNA"/>
</dbReference>
<evidence type="ECO:0000256" key="2">
    <source>
        <dbReference type="ARBA" id="ARBA00022801"/>
    </source>
</evidence>
<comment type="caution">
    <text evidence="15">The sequence shown here is derived from an EMBL/GenBank/DDBJ whole genome shotgun (WGS) entry which is preliminary data.</text>
</comment>
<comment type="catalytic activity">
    <reaction evidence="10">
        <text>1-octadecanoyl-2-(9Z-octadecenoyl)-sn-glycerol + H2O = 2-(9Z-octadecenoyl)-glycerol + octadecanoate + H(+)</text>
        <dbReference type="Rhea" id="RHEA:77103"/>
        <dbReference type="ChEBI" id="CHEBI:15377"/>
        <dbReference type="ChEBI" id="CHEBI:15378"/>
        <dbReference type="ChEBI" id="CHEBI:25629"/>
        <dbReference type="ChEBI" id="CHEBI:73990"/>
        <dbReference type="ChEBI" id="CHEBI:75468"/>
    </reaction>
</comment>
<reference evidence="15 16" key="1">
    <citation type="journal article" date="2020" name="Nature">
        <title>Six reference-quality genomes reveal evolution of bat adaptations.</title>
        <authorList>
            <person name="Jebb D."/>
            <person name="Huang Z."/>
            <person name="Pippel M."/>
            <person name="Hughes G.M."/>
            <person name="Lavrichenko K."/>
            <person name="Devanna P."/>
            <person name="Winkler S."/>
            <person name="Jermiin L.S."/>
            <person name="Skirmuntt E.C."/>
            <person name="Katzourakis A."/>
            <person name="Burkitt-Gray L."/>
            <person name="Ray D.A."/>
            <person name="Sullivan K.A.M."/>
            <person name="Roscito J.G."/>
            <person name="Kirilenko B.M."/>
            <person name="Davalos L.M."/>
            <person name="Corthals A.P."/>
            <person name="Power M.L."/>
            <person name="Jones G."/>
            <person name="Ransome R.D."/>
            <person name="Dechmann D.K.N."/>
            <person name="Locatelli A.G."/>
            <person name="Puechmaille S.J."/>
            <person name="Fedrigo O."/>
            <person name="Jarvis E.D."/>
            <person name="Hiller M."/>
            <person name="Vernes S.C."/>
            <person name="Myers E.W."/>
            <person name="Teeling E.C."/>
        </authorList>
    </citation>
    <scope>NUCLEOTIDE SEQUENCE [LARGE SCALE GENOMIC DNA]</scope>
    <source>
        <strain evidence="15">MMolMol1</strain>
        <tissue evidence="15">Muscle</tissue>
    </source>
</reference>
<dbReference type="FunFam" id="3.40.50.1820:FF:000039">
    <property type="entry name" value="Esterase ybfF"/>
    <property type="match status" value="1"/>
</dbReference>
<evidence type="ECO:0000256" key="9">
    <source>
        <dbReference type="ARBA" id="ARBA00048504"/>
    </source>
</evidence>
<evidence type="ECO:0000313" key="15">
    <source>
        <dbReference type="EMBL" id="KAF6488612.1"/>
    </source>
</evidence>
<comment type="catalytic activity">
    <reaction evidence="5">
        <text>a 1,2-diacyl-sn-glycerol + H2O = a 2-acylglycerol + a fatty acid + H(+)</text>
        <dbReference type="Rhea" id="RHEA:33275"/>
        <dbReference type="ChEBI" id="CHEBI:15377"/>
        <dbReference type="ChEBI" id="CHEBI:15378"/>
        <dbReference type="ChEBI" id="CHEBI:17389"/>
        <dbReference type="ChEBI" id="CHEBI:17815"/>
        <dbReference type="ChEBI" id="CHEBI:28868"/>
        <dbReference type="EC" id="3.1.1.116"/>
    </reaction>
</comment>
<dbReference type="GO" id="GO:0052689">
    <property type="term" value="F:carboxylic ester hydrolase activity"/>
    <property type="evidence" value="ECO:0007669"/>
    <property type="project" value="TreeGrafter"/>
</dbReference>
<evidence type="ECO:0000256" key="3">
    <source>
        <dbReference type="ARBA" id="ARBA00026104"/>
    </source>
</evidence>
<comment type="catalytic activity">
    <reaction evidence="9">
        <text>1,2-didecanoylglycerol + H2O = decanoylglycerol + decanoate + H(+)</text>
        <dbReference type="Rhea" id="RHEA:48596"/>
        <dbReference type="ChEBI" id="CHEBI:11152"/>
        <dbReference type="ChEBI" id="CHEBI:15377"/>
        <dbReference type="ChEBI" id="CHEBI:15378"/>
        <dbReference type="ChEBI" id="CHEBI:27689"/>
        <dbReference type="ChEBI" id="CHEBI:90605"/>
    </reaction>
</comment>
<comment type="subunit">
    <text evidence="13">Interacts with OGDH and DLST; this interaction maintains the functional lipoylation of the 2-oxoglutarate dehydrogenase complex.</text>
</comment>
<dbReference type="EC" id="3.1.1.116" evidence="3"/>
<dbReference type="Pfam" id="PF00561">
    <property type="entry name" value="Abhydrolase_1"/>
    <property type="match status" value="1"/>
</dbReference>
<comment type="similarity">
    <text evidence="1">Belongs to the AB hydrolase superfamily.</text>
</comment>
<accession>A0A7J8IXH3</accession>
<evidence type="ECO:0000256" key="10">
    <source>
        <dbReference type="ARBA" id="ARBA00048513"/>
    </source>
</evidence>
<comment type="function">
    <text evidence="12">Catalyzes the hydrolysis of diacylglycerol in vitro and may function as a key regulator in lipid metabolism, namely by regulating the intracellular levels of diacylglycerol. 1,2-diacyl-sn-glycerols are the preferred substrate over 1,3-diacyl-sn-glycerols. The enzyme hydrolyzes stearate in preference to palmitate from the sn-1 position of 1,2-diacyl-sn-glycerols. Maintains the functional lipoylation of the 2-oxoglutarate dehydrogenase complex (OGDHc) through its interaction with the OGDHc by preventing the formation of lipoyl adducts. In addition, is also required for the expansion and differentiation of embryonic stem cells (ESCs).</text>
</comment>
<dbReference type="PRINTS" id="PR00111">
    <property type="entry name" value="ABHYDROLASE"/>
</dbReference>
<dbReference type="InterPro" id="IPR000073">
    <property type="entry name" value="AB_hydrolase_1"/>
</dbReference>
<keyword evidence="16" id="KW-1185">Reference proteome</keyword>